<comment type="caution">
    <text evidence="2">The sequence shown here is derived from an EMBL/GenBank/DDBJ whole genome shotgun (WGS) entry which is preliminary data.</text>
</comment>
<dbReference type="AlphaFoldDB" id="A0A6L3YMV9"/>
<dbReference type="Proteomes" id="UP000481643">
    <property type="component" value="Unassembled WGS sequence"/>
</dbReference>
<organism evidence="2 3">
    <name type="scientific">Brucella tritici</name>
    <dbReference type="NCBI Taxonomy" id="94626"/>
    <lineage>
        <taxon>Bacteria</taxon>
        <taxon>Pseudomonadati</taxon>
        <taxon>Pseudomonadota</taxon>
        <taxon>Alphaproteobacteria</taxon>
        <taxon>Hyphomicrobiales</taxon>
        <taxon>Brucellaceae</taxon>
        <taxon>Brucella/Ochrobactrum group</taxon>
        <taxon>Brucella</taxon>
    </lineage>
</organism>
<dbReference type="Pfam" id="PF09339">
    <property type="entry name" value="HTH_IclR"/>
    <property type="match status" value="1"/>
</dbReference>
<protein>
    <submittedName>
        <fullName evidence="2">MarR family transcriptional regulator</fullName>
    </submittedName>
</protein>
<dbReference type="InterPro" id="IPR005471">
    <property type="entry name" value="Tscrpt_reg_IclR_N"/>
</dbReference>
<dbReference type="SUPFAM" id="SSF46785">
    <property type="entry name" value="Winged helix' DNA-binding domain"/>
    <property type="match status" value="1"/>
</dbReference>
<dbReference type="EMBL" id="WBVX01000013">
    <property type="protein sequence ID" value="KAB2684436.1"/>
    <property type="molecule type" value="Genomic_DNA"/>
</dbReference>
<evidence type="ECO:0000259" key="1">
    <source>
        <dbReference type="Pfam" id="PF09339"/>
    </source>
</evidence>
<dbReference type="InterPro" id="IPR036390">
    <property type="entry name" value="WH_DNA-bd_sf"/>
</dbReference>
<dbReference type="InterPro" id="IPR036388">
    <property type="entry name" value="WH-like_DNA-bd_sf"/>
</dbReference>
<name>A0A6L3YMV9_9HYPH</name>
<dbReference type="GO" id="GO:0006355">
    <property type="term" value="P:regulation of DNA-templated transcription"/>
    <property type="evidence" value="ECO:0007669"/>
    <property type="project" value="InterPro"/>
</dbReference>
<proteinExistence type="predicted"/>
<dbReference type="Gene3D" id="1.10.10.10">
    <property type="entry name" value="Winged helix-like DNA-binding domain superfamily/Winged helix DNA-binding domain"/>
    <property type="match status" value="1"/>
</dbReference>
<reference evidence="2 3" key="1">
    <citation type="submission" date="2019-09" db="EMBL/GenBank/DDBJ databases">
        <title>Taxonomic organization of the family Brucellaceae based on a phylogenomic approach.</title>
        <authorList>
            <person name="Leclercq S."/>
            <person name="Cloeckaert A."/>
            <person name="Zygmunt M.S."/>
        </authorList>
    </citation>
    <scope>NUCLEOTIDE SEQUENCE [LARGE SCALE GENOMIC DNA]</scope>
    <source>
        <strain evidence="2 3">WS1830</strain>
    </source>
</reference>
<accession>A0A6L3YMV9</accession>
<evidence type="ECO:0000313" key="3">
    <source>
        <dbReference type="Proteomes" id="UP000481643"/>
    </source>
</evidence>
<gene>
    <name evidence="2" type="ORF">F9L08_13635</name>
</gene>
<sequence length="104" mass="11617">MRALSTRLAVQLRLDLTLHSILNVHMRDETPGSRLRQFGMMAVLIELAANGTPLTVSAVTTMTGMTRGAAELILESLEERGLIRHHWTRNSIGRGKARTYEFTV</sequence>
<feature type="domain" description="HTH iclR-type" evidence="1">
    <location>
        <begin position="42"/>
        <end position="85"/>
    </location>
</feature>
<evidence type="ECO:0000313" key="2">
    <source>
        <dbReference type="EMBL" id="KAB2684436.1"/>
    </source>
</evidence>
<dbReference type="GO" id="GO:0003677">
    <property type="term" value="F:DNA binding"/>
    <property type="evidence" value="ECO:0007669"/>
    <property type="project" value="InterPro"/>
</dbReference>